<protein>
    <submittedName>
        <fullName evidence="2">Uncharacterized protein</fullName>
    </submittedName>
</protein>
<gene>
    <name evidence="2" type="ORF">UY40_C0007G0017</name>
</gene>
<proteinExistence type="predicted"/>
<reference evidence="2 3" key="1">
    <citation type="journal article" date="2015" name="Nature">
        <title>rRNA introns, odd ribosomes, and small enigmatic genomes across a large radiation of phyla.</title>
        <authorList>
            <person name="Brown C.T."/>
            <person name="Hug L.A."/>
            <person name="Thomas B.C."/>
            <person name="Sharon I."/>
            <person name="Castelle C.J."/>
            <person name="Singh A."/>
            <person name="Wilkins M.J."/>
            <person name="Williams K.H."/>
            <person name="Banfield J.F."/>
        </authorList>
    </citation>
    <scope>NUCLEOTIDE SEQUENCE [LARGE SCALE GENOMIC DNA]</scope>
</reference>
<feature type="transmembrane region" description="Helical" evidence="1">
    <location>
        <begin position="38"/>
        <end position="57"/>
    </location>
</feature>
<feature type="transmembrane region" description="Helical" evidence="1">
    <location>
        <begin position="7"/>
        <end position="26"/>
    </location>
</feature>
<evidence type="ECO:0000313" key="2">
    <source>
        <dbReference type="EMBL" id="KKW05878.1"/>
    </source>
</evidence>
<organism evidence="2 3">
    <name type="scientific">candidate division CPR1 bacterium GW2011_GWC1_49_13</name>
    <dbReference type="NCBI Taxonomy" id="1618342"/>
    <lineage>
        <taxon>Bacteria</taxon>
        <taxon>candidate division CPR1</taxon>
    </lineage>
</organism>
<comment type="caution">
    <text evidence="2">The sequence shown here is derived from an EMBL/GenBank/DDBJ whole genome shotgun (WGS) entry which is preliminary data.</text>
</comment>
<dbReference type="AlphaFoldDB" id="A0A0G1VH48"/>
<dbReference type="EMBL" id="LCPW01000007">
    <property type="protein sequence ID" value="KKW05878.1"/>
    <property type="molecule type" value="Genomic_DNA"/>
</dbReference>
<name>A0A0G1VH48_9BACT</name>
<keyword evidence="1" id="KW-0812">Transmembrane</keyword>
<keyword evidence="1" id="KW-0472">Membrane</keyword>
<evidence type="ECO:0000256" key="1">
    <source>
        <dbReference type="SAM" id="Phobius"/>
    </source>
</evidence>
<dbReference type="Proteomes" id="UP000034119">
    <property type="component" value="Unassembled WGS sequence"/>
</dbReference>
<accession>A0A0G1VH48</accession>
<evidence type="ECO:0000313" key="3">
    <source>
        <dbReference type="Proteomes" id="UP000034119"/>
    </source>
</evidence>
<sequence>MGQNIWVVIPALVWIVGIFVSFPAWWNGVKNHGPLGILWIWILALGWPIFFPVGYLYHWLIETWRNLTSPG</sequence>
<keyword evidence="1" id="KW-1133">Transmembrane helix</keyword>
<dbReference type="STRING" id="1618342.UY40_C0007G0017"/>